<proteinExistence type="predicted"/>
<geneLocation type="plasmid" evidence="2"/>
<name>A0A0P0RQ69_9BURK</name>
<protein>
    <submittedName>
        <fullName evidence="1">Uncharacterized protein</fullName>
    </submittedName>
</protein>
<gene>
    <name evidence="1" type="ORF">K788_0002062</name>
</gene>
<dbReference type="KEGG" id="bcai:K788_0002062"/>
<sequence length="37" mass="4045">MMGRPVLALRDIGKVINITHGHEAVAVVVSAEPVMFW</sequence>
<evidence type="ECO:0000313" key="1">
    <source>
        <dbReference type="EMBL" id="ALL71111.1"/>
    </source>
</evidence>
<dbReference type="AlphaFoldDB" id="A0A0P0RQ69"/>
<dbReference type="Proteomes" id="UP000019146">
    <property type="component" value="Plasmid unnamed"/>
</dbReference>
<reference evidence="1 2" key="1">
    <citation type="journal article" date="2014" name="Genome Announc.">
        <title>Draft Genome Sequence of the Haloacid-Degrading Burkholderia caribensis Strain MBA4.</title>
        <authorList>
            <person name="Pan Y."/>
            <person name="Kong K.F."/>
            <person name="Tsang J.S."/>
        </authorList>
    </citation>
    <scope>NUCLEOTIDE SEQUENCE [LARGE SCALE GENOMIC DNA]</scope>
    <source>
        <strain evidence="1 2">MBA4</strain>
        <plasmid evidence="2">Plasmid</plasmid>
    </source>
</reference>
<accession>A0A0P0RQ69</accession>
<keyword evidence="1" id="KW-0614">Plasmid</keyword>
<dbReference type="EMBL" id="CP012748">
    <property type="protein sequence ID" value="ALL71111.1"/>
    <property type="molecule type" value="Genomic_DNA"/>
</dbReference>
<organism evidence="1 2">
    <name type="scientific">Paraburkholderia caribensis MBA4</name>
    <dbReference type="NCBI Taxonomy" id="1323664"/>
    <lineage>
        <taxon>Bacteria</taxon>
        <taxon>Pseudomonadati</taxon>
        <taxon>Pseudomonadota</taxon>
        <taxon>Betaproteobacteria</taxon>
        <taxon>Burkholderiales</taxon>
        <taxon>Burkholderiaceae</taxon>
        <taxon>Paraburkholderia</taxon>
    </lineage>
</organism>
<evidence type="ECO:0000313" key="2">
    <source>
        <dbReference type="Proteomes" id="UP000019146"/>
    </source>
</evidence>